<reference evidence="4" key="1">
    <citation type="submission" date="2022-01" db="EMBL/GenBank/DDBJ databases">
        <authorList>
            <person name="King R."/>
        </authorList>
    </citation>
    <scope>NUCLEOTIDE SEQUENCE</scope>
</reference>
<feature type="domain" description="C2" evidence="3">
    <location>
        <begin position="280"/>
        <end position="399"/>
    </location>
</feature>
<keyword evidence="2" id="KW-1133">Transmembrane helix</keyword>
<feature type="region of interest" description="Disordered" evidence="1">
    <location>
        <begin position="122"/>
        <end position="143"/>
    </location>
</feature>
<keyword evidence="5" id="KW-1185">Reference proteome</keyword>
<evidence type="ECO:0000313" key="4">
    <source>
        <dbReference type="EMBL" id="CAH1111365.1"/>
    </source>
</evidence>
<sequence length="558" mass="61886">MGNVQLAIAVFCLVVIVVIVFFAFFASVDFIRRIQTWIQSNKEEKASLTNLKGLYNANGYLVHSDSDIQLNCSTGSFKRFDSVDRDFRINLTAAAPATTNTAKPTDDWNRFQGDVCIPPQPLRPAPVPVTVSSTPEEPERCEDNFSTKKHIGYDESSFIEKTSICPIPRPVSSVNMAALLSQSQSSFPVCLTPPPSPSMFQLPTSSESTTLHYPVTPPMKISGVYIQPNQMQATAVPDSPSFPVEDVEVVLPAMLKRAISCDSVCSDTSVALGDLEILNVTGYLCIGLEYDSECWDLVVNVLEAKELRGIIKKDDNLDTYVRVSLLPDKEATIQTKVYRSSGSPSYKERFLFSMNPREQSYRVLCFHVYSTDFLSHTLVGEGEIRLADVSLRQPVTTWVTLTDTGQKGTECGELMFSLSYLPTAERLTVVVVKARNLKFSTNVPGEAFVKVYLMQQNKKINKKKTSVKKGEKCPIFNESMMFSVPAHTLSTIQLRLTVAECIPDDSSKALAVGHVIVGAQAIGRSLSHWNQMLTALRKPVAMWHSLKKHSEDQQKPTT</sequence>
<dbReference type="AlphaFoldDB" id="A0A9P0GIV0"/>
<keyword evidence="2" id="KW-0812">Transmembrane</keyword>
<dbReference type="SUPFAM" id="SSF49562">
    <property type="entry name" value="C2 domain (Calcium/lipid-binding domain, CaLB)"/>
    <property type="match status" value="2"/>
</dbReference>
<dbReference type="PANTHER" id="PTHR10024:SF252">
    <property type="entry name" value="SYNAPTOTAGMIN-12"/>
    <property type="match status" value="1"/>
</dbReference>
<evidence type="ECO:0000313" key="5">
    <source>
        <dbReference type="Proteomes" id="UP001153636"/>
    </source>
</evidence>
<dbReference type="GO" id="GO:0005886">
    <property type="term" value="C:plasma membrane"/>
    <property type="evidence" value="ECO:0007669"/>
    <property type="project" value="TreeGrafter"/>
</dbReference>
<dbReference type="InterPro" id="IPR035892">
    <property type="entry name" value="C2_domain_sf"/>
</dbReference>
<dbReference type="GO" id="GO:0001786">
    <property type="term" value="F:phosphatidylserine binding"/>
    <property type="evidence" value="ECO:0007669"/>
    <property type="project" value="TreeGrafter"/>
</dbReference>
<dbReference type="InterPro" id="IPR000008">
    <property type="entry name" value="C2_dom"/>
</dbReference>
<dbReference type="OrthoDB" id="67700at2759"/>
<dbReference type="PANTHER" id="PTHR10024">
    <property type="entry name" value="SYNAPTOTAGMIN"/>
    <property type="match status" value="1"/>
</dbReference>
<dbReference type="Proteomes" id="UP001153636">
    <property type="component" value="Chromosome 5"/>
</dbReference>
<dbReference type="Gene3D" id="2.60.40.150">
    <property type="entry name" value="C2 domain"/>
    <property type="match status" value="2"/>
</dbReference>
<evidence type="ECO:0000256" key="2">
    <source>
        <dbReference type="SAM" id="Phobius"/>
    </source>
</evidence>
<gene>
    <name evidence="4" type="ORF">PSYICH_LOCUS11516</name>
</gene>
<dbReference type="GO" id="GO:0000149">
    <property type="term" value="F:SNARE binding"/>
    <property type="evidence" value="ECO:0007669"/>
    <property type="project" value="TreeGrafter"/>
</dbReference>
<dbReference type="GO" id="GO:0030276">
    <property type="term" value="F:clathrin binding"/>
    <property type="evidence" value="ECO:0007669"/>
    <property type="project" value="TreeGrafter"/>
</dbReference>
<dbReference type="GO" id="GO:0005544">
    <property type="term" value="F:calcium-dependent phospholipid binding"/>
    <property type="evidence" value="ECO:0007669"/>
    <property type="project" value="TreeGrafter"/>
</dbReference>
<dbReference type="GO" id="GO:0005509">
    <property type="term" value="F:calcium ion binding"/>
    <property type="evidence" value="ECO:0007669"/>
    <property type="project" value="TreeGrafter"/>
</dbReference>
<dbReference type="GO" id="GO:0098793">
    <property type="term" value="C:presynapse"/>
    <property type="evidence" value="ECO:0007669"/>
    <property type="project" value="GOC"/>
</dbReference>
<dbReference type="GO" id="GO:0048791">
    <property type="term" value="P:calcium ion-regulated exocytosis of neurotransmitter"/>
    <property type="evidence" value="ECO:0007669"/>
    <property type="project" value="TreeGrafter"/>
</dbReference>
<dbReference type="FunFam" id="2.60.40.150:FF:000294">
    <property type="entry name" value="Synaptotagmin 1-like Protein"/>
    <property type="match status" value="1"/>
</dbReference>
<evidence type="ECO:0000256" key="1">
    <source>
        <dbReference type="SAM" id="MobiDB-lite"/>
    </source>
</evidence>
<dbReference type="GO" id="GO:0070382">
    <property type="term" value="C:exocytic vesicle"/>
    <property type="evidence" value="ECO:0007669"/>
    <property type="project" value="TreeGrafter"/>
</dbReference>
<organism evidence="4 5">
    <name type="scientific">Psylliodes chrysocephalus</name>
    <dbReference type="NCBI Taxonomy" id="3402493"/>
    <lineage>
        <taxon>Eukaryota</taxon>
        <taxon>Metazoa</taxon>
        <taxon>Ecdysozoa</taxon>
        <taxon>Arthropoda</taxon>
        <taxon>Hexapoda</taxon>
        <taxon>Insecta</taxon>
        <taxon>Pterygota</taxon>
        <taxon>Neoptera</taxon>
        <taxon>Endopterygota</taxon>
        <taxon>Coleoptera</taxon>
        <taxon>Polyphaga</taxon>
        <taxon>Cucujiformia</taxon>
        <taxon>Chrysomeloidea</taxon>
        <taxon>Chrysomelidae</taxon>
        <taxon>Galerucinae</taxon>
        <taxon>Alticini</taxon>
        <taxon>Psylliodes</taxon>
    </lineage>
</organism>
<protein>
    <recommendedName>
        <fullName evidence="3">C2 domain-containing protein</fullName>
    </recommendedName>
</protein>
<keyword evidence="2" id="KW-0472">Membrane</keyword>
<evidence type="ECO:0000259" key="3">
    <source>
        <dbReference type="PROSITE" id="PS50004"/>
    </source>
</evidence>
<accession>A0A9P0GIV0</accession>
<dbReference type="GO" id="GO:0048488">
    <property type="term" value="P:synaptic vesicle endocytosis"/>
    <property type="evidence" value="ECO:0007669"/>
    <property type="project" value="TreeGrafter"/>
</dbReference>
<dbReference type="EMBL" id="OV651817">
    <property type="protein sequence ID" value="CAH1111365.1"/>
    <property type="molecule type" value="Genomic_DNA"/>
</dbReference>
<dbReference type="PROSITE" id="PS50004">
    <property type="entry name" value="C2"/>
    <property type="match status" value="2"/>
</dbReference>
<name>A0A9P0GIV0_9CUCU</name>
<proteinExistence type="predicted"/>
<dbReference type="Pfam" id="PF00168">
    <property type="entry name" value="C2"/>
    <property type="match status" value="2"/>
</dbReference>
<feature type="domain" description="C2" evidence="3">
    <location>
        <begin position="410"/>
        <end position="544"/>
    </location>
</feature>
<dbReference type="SMART" id="SM00239">
    <property type="entry name" value="C2"/>
    <property type="match status" value="2"/>
</dbReference>
<feature type="transmembrane region" description="Helical" evidence="2">
    <location>
        <begin position="6"/>
        <end position="31"/>
    </location>
</feature>